<accession>A0A9P8ANJ8</accession>
<evidence type="ECO:0000313" key="2">
    <source>
        <dbReference type="Proteomes" id="UP000812287"/>
    </source>
</evidence>
<dbReference type="GeneID" id="66099923"/>
<name>A0A9P8ANJ8_9AGAR</name>
<organism evidence="1 2">
    <name type="scientific">Guyanagaster necrorhizus</name>
    <dbReference type="NCBI Taxonomy" id="856835"/>
    <lineage>
        <taxon>Eukaryota</taxon>
        <taxon>Fungi</taxon>
        <taxon>Dikarya</taxon>
        <taxon>Basidiomycota</taxon>
        <taxon>Agaricomycotina</taxon>
        <taxon>Agaricomycetes</taxon>
        <taxon>Agaricomycetidae</taxon>
        <taxon>Agaricales</taxon>
        <taxon>Marasmiineae</taxon>
        <taxon>Physalacriaceae</taxon>
        <taxon>Guyanagaster</taxon>
    </lineage>
</organism>
<comment type="caution">
    <text evidence="1">The sequence shown here is derived from an EMBL/GenBank/DDBJ whole genome shotgun (WGS) entry which is preliminary data.</text>
</comment>
<protein>
    <submittedName>
        <fullName evidence="1">Uncharacterized protein</fullName>
    </submittedName>
</protein>
<dbReference type="Proteomes" id="UP000812287">
    <property type="component" value="Unassembled WGS sequence"/>
</dbReference>
<sequence>MAFVSQEKTFSPSSLCQPPLPSHAILRWIDFNVSIPYITRKDENIHSDPDEYYFEHVRVMQIKSHICQSTVKGAVRFGVMKIDKAIIRPTGSFAVTFMLPYVHKSPRLGLNQRRYTEQQWWDCEIRRMPRSEDGPCTGRYRERTRSFLCMVSALWQGACLFCGTSSLRPFAHDMGVGSTFVSRYMTESRNMHILVI</sequence>
<dbReference type="EMBL" id="MU250551">
    <property type="protein sequence ID" value="KAG7442383.1"/>
    <property type="molecule type" value="Genomic_DNA"/>
</dbReference>
<dbReference type="RefSeq" id="XP_043035883.1">
    <property type="nucleotide sequence ID" value="XM_043177636.1"/>
</dbReference>
<gene>
    <name evidence="1" type="ORF">BT62DRAFT_1010303</name>
</gene>
<keyword evidence="2" id="KW-1185">Reference proteome</keyword>
<evidence type="ECO:0000313" key="1">
    <source>
        <dbReference type="EMBL" id="KAG7442383.1"/>
    </source>
</evidence>
<reference evidence="1" key="1">
    <citation type="submission" date="2020-11" db="EMBL/GenBank/DDBJ databases">
        <title>Adaptations for nitrogen fixation in a non-lichenized fungal sporocarp promotes dispersal by wood-feeding termites.</title>
        <authorList>
            <consortium name="DOE Joint Genome Institute"/>
            <person name="Koch R.A."/>
            <person name="Yoon G."/>
            <person name="Arayal U."/>
            <person name="Lail K."/>
            <person name="Amirebrahimi M."/>
            <person name="Labutti K."/>
            <person name="Lipzen A."/>
            <person name="Riley R."/>
            <person name="Barry K."/>
            <person name="Henrissat B."/>
            <person name="Grigoriev I.V."/>
            <person name="Herr J.R."/>
            <person name="Aime M.C."/>
        </authorList>
    </citation>
    <scope>NUCLEOTIDE SEQUENCE</scope>
    <source>
        <strain evidence="1">MCA 3950</strain>
    </source>
</reference>
<dbReference type="AlphaFoldDB" id="A0A9P8ANJ8"/>
<proteinExistence type="predicted"/>